<organism evidence="1 2">
    <name type="scientific">Natronolimnobius baerhuensis</name>
    <dbReference type="NCBI Taxonomy" id="253108"/>
    <lineage>
        <taxon>Archaea</taxon>
        <taxon>Methanobacteriati</taxon>
        <taxon>Methanobacteriota</taxon>
        <taxon>Stenosarchaea group</taxon>
        <taxon>Halobacteria</taxon>
        <taxon>Halobacteriales</taxon>
        <taxon>Natrialbaceae</taxon>
        <taxon>Natronolimnobius</taxon>
    </lineage>
</organism>
<accession>A0A202EA32</accession>
<dbReference type="Proteomes" id="UP000196084">
    <property type="component" value="Unassembled WGS sequence"/>
</dbReference>
<sequence length="176" mass="20913">MMNCEVLKMRIRVPITADLEKEAKERMDSPDRSGERDDNVAEIDAWRGKMVEIAAEREFFPIYEDYYDWSEYEGYEYDYELKNESQQHKIEIKARDTVRLFSKGLLPDEADLPVRMRDGELHADRYLMAIIHMEDCIEFIGLATREQVEQADWADWTEYPSKEIPRRDLKRLPAPA</sequence>
<dbReference type="AlphaFoldDB" id="A0A202EA32"/>
<comment type="caution">
    <text evidence="1">The sequence shown here is derived from an EMBL/GenBank/DDBJ whole genome shotgun (WGS) entry which is preliminary data.</text>
</comment>
<reference evidence="1 2" key="1">
    <citation type="submission" date="2017-02" db="EMBL/GenBank/DDBJ databases">
        <title>Natronthermophilus aegyptiacus gen. nov.,sp. nov., an aerobic, extremely halophilic alkalithermophilic archaeon isolated from the athalassohaline Wadi An Natrun, Egypt.</title>
        <authorList>
            <person name="Zhao B."/>
        </authorList>
    </citation>
    <scope>NUCLEOTIDE SEQUENCE [LARGE SCALE GENOMIC DNA]</scope>
    <source>
        <strain evidence="1 2">CGMCC 1.3597</strain>
    </source>
</reference>
<protein>
    <submittedName>
        <fullName evidence="1">Uncharacterized protein</fullName>
    </submittedName>
</protein>
<keyword evidence="2" id="KW-1185">Reference proteome</keyword>
<evidence type="ECO:0000313" key="2">
    <source>
        <dbReference type="Proteomes" id="UP000196084"/>
    </source>
</evidence>
<proteinExistence type="predicted"/>
<dbReference type="EMBL" id="MWPH01000002">
    <property type="protein sequence ID" value="OVE85102.1"/>
    <property type="molecule type" value="Genomic_DNA"/>
</dbReference>
<name>A0A202EA32_9EURY</name>
<gene>
    <name evidence="1" type="ORF">B2G88_12205</name>
</gene>
<dbReference type="RefSeq" id="WP_054862602.1">
    <property type="nucleotide sequence ID" value="NZ_MWPH01000002.1"/>
</dbReference>
<evidence type="ECO:0000313" key="1">
    <source>
        <dbReference type="EMBL" id="OVE85102.1"/>
    </source>
</evidence>